<evidence type="ECO:0000313" key="4">
    <source>
        <dbReference type="EMBL" id="MBB3147531.1"/>
    </source>
</evidence>
<feature type="region of interest" description="Disordered" evidence="1">
    <location>
        <begin position="34"/>
        <end position="63"/>
    </location>
</feature>
<gene>
    <name evidence="4" type="ORF">FHS21_003955</name>
</gene>
<evidence type="ECO:0000259" key="3">
    <source>
        <dbReference type="Pfam" id="PF08291"/>
    </source>
</evidence>
<dbReference type="InterPro" id="IPR009045">
    <property type="entry name" value="Zn_M74/Hedgehog-like"/>
</dbReference>
<proteinExistence type="predicted"/>
<dbReference type="AlphaFoldDB" id="A0A839UFR9"/>
<keyword evidence="2" id="KW-0732">Signal</keyword>
<keyword evidence="5" id="KW-1185">Reference proteome</keyword>
<dbReference type="RefSeq" id="WP_246411103.1">
    <property type="nucleotide sequence ID" value="NZ_JACHXN010000013.1"/>
</dbReference>
<accession>A0A839UFR9</accession>
<dbReference type="EMBL" id="JACHXN010000013">
    <property type="protein sequence ID" value="MBB3147531.1"/>
    <property type="molecule type" value="Genomic_DNA"/>
</dbReference>
<feature type="chain" id="PRO_5032340717" evidence="2">
    <location>
        <begin position="27"/>
        <end position="438"/>
    </location>
</feature>
<evidence type="ECO:0000256" key="2">
    <source>
        <dbReference type="SAM" id="SignalP"/>
    </source>
</evidence>
<feature type="compositionally biased region" description="Low complexity" evidence="1">
    <location>
        <begin position="137"/>
        <end position="152"/>
    </location>
</feature>
<dbReference type="Gene3D" id="3.30.1380.10">
    <property type="match status" value="1"/>
</dbReference>
<feature type="domain" description="Peptidase M15A C-terminal" evidence="3">
    <location>
        <begin position="319"/>
        <end position="422"/>
    </location>
</feature>
<evidence type="ECO:0000256" key="1">
    <source>
        <dbReference type="SAM" id="MobiDB-lite"/>
    </source>
</evidence>
<reference evidence="4 5" key="1">
    <citation type="submission" date="2020-08" db="EMBL/GenBank/DDBJ databases">
        <title>Genomic Encyclopedia of Type Strains, Phase III (KMG-III): the genomes of soil and plant-associated and newly described type strains.</title>
        <authorList>
            <person name="Whitman W."/>
        </authorList>
    </citation>
    <scope>NUCLEOTIDE SEQUENCE [LARGE SCALE GENOMIC DNA]</scope>
    <source>
        <strain evidence="4 5">CECT 7015</strain>
    </source>
</reference>
<feature type="compositionally biased region" description="Basic and acidic residues" evidence="1">
    <location>
        <begin position="185"/>
        <end position="195"/>
    </location>
</feature>
<feature type="region of interest" description="Disordered" evidence="1">
    <location>
        <begin position="101"/>
        <end position="216"/>
    </location>
</feature>
<dbReference type="Proteomes" id="UP000554520">
    <property type="component" value="Unassembled WGS sequence"/>
</dbReference>
<evidence type="ECO:0000313" key="5">
    <source>
        <dbReference type="Proteomes" id="UP000554520"/>
    </source>
</evidence>
<dbReference type="SUPFAM" id="SSF55166">
    <property type="entry name" value="Hedgehog/DD-peptidase"/>
    <property type="match status" value="1"/>
</dbReference>
<dbReference type="PROSITE" id="PS51257">
    <property type="entry name" value="PROKAR_LIPOPROTEIN"/>
    <property type="match status" value="1"/>
</dbReference>
<feature type="compositionally biased region" description="Polar residues" evidence="1">
    <location>
        <begin position="47"/>
        <end position="63"/>
    </location>
</feature>
<feature type="compositionally biased region" description="Low complexity" evidence="1">
    <location>
        <begin position="111"/>
        <end position="125"/>
    </location>
</feature>
<organism evidence="4 5">
    <name type="scientific">Phyllobacterium trifolii</name>
    <dbReference type="NCBI Taxonomy" id="300193"/>
    <lineage>
        <taxon>Bacteria</taxon>
        <taxon>Pseudomonadati</taxon>
        <taxon>Pseudomonadota</taxon>
        <taxon>Alphaproteobacteria</taxon>
        <taxon>Hyphomicrobiales</taxon>
        <taxon>Phyllobacteriaceae</taxon>
        <taxon>Phyllobacterium</taxon>
    </lineage>
</organism>
<feature type="signal peptide" evidence="2">
    <location>
        <begin position="1"/>
        <end position="26"/>
    </location>
</feature>
<dbReference type="InterPro" id="IPR013230">
    <property type="entry name" value="Peptidase_M15A_C"/>
</dbReference>
<sequence>MKLLPASVYALRASTVACVIVLSAMAATSCTSTVSSPGATAALAPSSDATTHTTESAMPSGGTQAITPEALALAGSTEPNALQAINQTAKPANGKALPVTTAAEAQKGSEQQTAATATPTQSQAPVKTSLFGSSTPASTEETQVASAATAAAPVKTSLFGNPMRGEGNIQPKKTPQQAAEVPAADADKTAAKADDAPASPEQGIATETTRPATAAKNNGALMRLFSNNLSKPAGKRLVAVIEPKSQPKLRAVDTSSHATSPLPAASSFTGQTQYVSSSLPGVRPNAGIQIMQRDSLYDDDDVEAAAAPVILASAAGLARLAPNGLKVQRENVQVACLKPQLVGILKAIERRYGKSVIVTSGYRSPPYNRLVNGAKASLHMSCAAADIQIPGVSKWELANFARSMSGRGGVGTYCHTESVHVDIGPTRDWNWRCSRRAG</sequence>
<dbReference type="Pfam" id="PF08291">
    <property type="entry name" value="Peptidase_M15_3"/>
    <property type="match status" value="1"/>
</dbReference>
<name>A0A839UFR9_9HYPH</name>
<protein>
    <submittedName>
        <fullName evidence="4">Uncharacterized protein YcbK (DUF882 family)</fullName>
    </submittedName>
</protein>
<comment type="caution">
    <text evidence="4">The sequence shown here is derived from an EMBL/GenBank/DDBJ whole genome shotgun (WGS) entry which is preliminary data.</text>
</comment>